<evidence type="ECO:0000259" key="3">
    <source>
        <dbReference type="PROSITE" id="PS50835"/>
    </source>
</evidence>
<dbReference type="InterPro" id="IPR036179">
    <property type="entry name" value="Ig-like_dom_sf"/>
</dbReference>
<dbReference type="InParanoid" id="A0A1S3GYB0"/>
<dbReference type="Gene3D" id="2.60.40.10">
    <property type="entry name" value="Immunoglobulins"/>
    <property type="match status" value="1"/>
</dbReference>
<dbReference type="KEGG" id="lak:106150537"/>
<accession>A0A1S3GYB0</accession>
<feature type="signal peptide" evidence="2">
    <location>
        <begin position="1"/>
        <end position="26"/>
    </location>
</feature>
<evidence type="ECO:0000256" key="2">
    <source>
        <dbReference type="SAM" id="SignalP"/>
    </source>
</evidence>
<keyword evidence="1" id="KW-0472">Membrane</keyword>
<keyword evidence="2" id="KW-0732">Signal</keyword>
<evidence type="ECO:0000256" key="1">
    <source>
        <dbReference type="SAM" id="Phobius"/>
    </source>
</evidence>
<protein>
    <submittedName>
        <fullName evidence="5">Uncharacterized protein LOC106150537</fullName>
    </submittedName>
</protein>
<dbReference type="RefSeq" id="XP_013378860.1">
    <property type="nucleotide sequence ID" value="XM_013523406.2"/>
</dbReference>
<name>A0A1S3GYB0_LINAN</name>
<dbReference type="InterPro" id="IPR007110">
    <property type="entry name" value="Ig-like_dom"/>
</dbReference>
<dbReference type="PROSITE" id="PS50835">
    <property type="entry name" value="IG_LIKE"/>
    <property type="match status" value="1"/>
</dbReference>
<keyword evidence="1" id="KW-0812">Transmembrane</keyword>
<keyword evidence="1" id="KW-1133">Transmembrane helix</keyword>
<feature type="domain" description="Ig-like" evidence="3">
    <location>
        <begin position="29"/>
        <end position="125"/>
    </location>
</feature>
<keyword evidence="4" id="KW-1185">Reference proteome</keyword>
<dbReference type="SUPFAM" id="SSF48726">
    <property type="entry name" value="Immunoglobulin"/>
    <property type="match status" value="1"/>
</dbReference>
<proteinExistence type="predicted"/>
<evidence type="ECO:0000313" key="5">
    <source>
        <dbReference type="RefSeq" id="XP_013378860.1"/>
    </source>
</evidence>
<dbReference type="AlphaFoldDB" id="A0A1S3GYB0"/>
<gene>
    <name evidence="5" type="primary">LOC106150537</name>
</gene>
<organism evidence="4 5">
    <name type="scientific">Lingula anatina</name>
    <name type="common">Brachiopod</name>
    <name type="synonym">Lingula unguis</name>
    <dbReference type="NCBI Taxonomy" id="7574"/>
    <lineage>
        <taxon>Eukaryota</taxon>
        <taxon>Metazoa</taxon>
        <taxon>Spiralia</taxon>
        <taxon>Lophotrochozoa</taxon>
        <taxon>Brachiopoda</taxon>
        <taxon>Linguliformea</taxon>
        <taxon>Lingulata</taxon>
        <taxon>Lingulida</taxon>
        <taxon>Linguloidea</taxon>
        <taxon>Lingulidae</taxon>
        <taxon>Lingula</taxon>
    </lineage>
</organism>
<dbReference type="Proteomes" id="UP000085678">
    <property type="component" value="Unplaced"/>
</dbReference>
<feature type="chain" id="PRO_5010208149" evidence="2">
    <location>
        <begin position="27"/>
        <end position="382"/>
    </location>
</feature>
<dbReference type="GeneID" id="106150537"/>
<dbReference type="InterPro" id="IPR013783">
    <property type="entry name" value="Ig-like_fold"/>
</dbReference>
<evidence type="ECO:0000313" key="4">
    <source>
        <dbReference type="Proteomes" id="UP000085678"/>
    </source>
</evidence>
<reference evidence="5" key="1">
    <citation type="submission" date="2025-08" db="UniProtKB">
        <authorList>
            <consortium name="RefSeq"/>
        </authorList>
    </citation>
    <scope>IDENTIFICATION</scope>
    <source>
        <tissue evidence="5">Gonads</tissue>
    </source>
</reference>
<feature type="transmembrane region" description="Helical" evidence="1">
    <location>
        <begin position="243"/>
        <end position="266"/>
    </location>
</feature>
<sequence length="382" mass="42257">MLKTKRRPLLPASWIFHCLFLALISSFPPSGSSSLDIRAHPLHPRVGDHVTLTCTWSSPLIPRRDPTVVKPTLSLMWLYKRGFPVFGSRRIGTGAQHSMANIQLHEEGVYICAGINGEKEVSQISYNLVLNTEGNGSKEVLRHELRGDVSTHPMTSNLNSPLLSHIKRRAINYKNMYVSLSTTIYPKEPFSITPPPNIDSYTRYDSPETSGNLENLREVSILSGNQTGDQETTPAGGDHSDKALYLGIGFASVGTLAILAMIIVLIKCDSSKIYICDACNKNLPAIGCLKPQPKKRRSIRYNTRQVSIDPSTVSEPQPVEFYLETRSRHGSNATEAALLYYRRQSSDVTSVTSPTTADVTCRKQGKGPMLSLLDVKECEEIV</sequence>